<dbReference type="SUPFAM" id="SSF48576">
    <property type="entry name" value="Terpenoid synthases"/>
    <property type="match status" value="1"/>
</dbReference>
<dbReference type="Gene3D" id="1.50.10.130">
    <property type="entry name" value="Terpene synthase, N-terminal domain"/>
    <property type="match status" value="1"/>
</dbReference>
<dbReference type="InterPro" id="IPR044814">
    <property type="entry name" value="Terpene_cyclase_plant_C1"/>
</dbReference>
<dbReference type="Pfam" id="PF01397">
    <property type="entry name" value="Terpene_synth"/>
    <property type="match status" value="1"/>
</dbReference>
<dbReference type="GO" id="GO:0000287">
    <property type="term" value="F:magnesium ion binding"/>
    <property type="evidence" value="ECO:0007669"/>
    <property type="project" value="InterPro"/>
</dbReference>
<evidence type="ECO:0000313" key="7">
    <source>
        <dbReference type="EMBL" id="CAH9143312.1"/>
    </source>
</evidence>
<comment type="pathway">
    <text evidence="2">Secondary metabolite biosynthesis; terpenoid biosynthesis.</text>
</comment>
<evidence type="ECO:0000256" key="4">
    <source>
        <dbReference type="ARBA" id="ARBA00022842"/>
    </source>
</evidence>
<dbReference type="PANTHER" id="PTHR31225:SF9">
    <property type="entry name" value="TERPENE SYNTHASE 10"/>
    <property type="match status" value="1"/>
</dbReference>
<feature type="domain" description="Terpene synthase N-terminal" evidence="5">
    <location>
        <begin position="58"/>
        <end position="234"/>
    </location>
</feature>
<name>A0AAV0G7G0_9ASTE</name>
<dbReference type="FunFam" id="1.50.10.130:FF:000001">
    <property type="entry name" value="Isoprene synthase, chloroplastic"/>
    <property type="match status" value="1"/>
</dbReference>
<dbReference type="GO" id="GO:0010333">
    <property type="term" value="F:terpene synthase activity"/>
    <property type="evidence" value="ECO:0007669"/>
    <property type="project" value="InterPro"/>
</dbReference>
<dbReference type="SFLD" id="SFLDG01019">
    <property type="entry name" value="Terpene_Cyclase_Like_1_C_Termi"/>
    <property type="match status" value="1"/>
</dbReference>
<evidence type="ECO:0000256" key="2">
    <source>
        <dbReference type="ARBA" id="ARBA00004721"/>
    </source>
</evidence>
<dbReference type="GO" id="GO:0016102">
    <property type="term" value="P:diterpenoid biosynthetic process"/>
    <property type="evidence" value="ECO:0007669"/>
    <property type="project" value="InterPro"/>
</dbReference>
<accession>A0AAV0G7G0</accession>
<evidence type="ECO:0000256" key="1">
    <source>
        <dbReference type="ARBA" id="ARBA00001946"/>
    </source>
</evidence>
<dbReference type="CDD" id="cd00684">
    <property type="entry name" value="Terpene_cyclase_plant_C1"/>
    <property type="match status" value="1"/>
</dbReference>
<feature type="domain" description="Terpene synthase metal-binding" evidence="6">
    <location>
        <begin position="293"/>
        <end position="531"/>
    </location>
</feature>
<dbReference type="InterPro" id="IPR034741">
    <property type="entry name" value="Terpene_cyclase-like_1_C"/>
</dbReference>
<dbReference type="SUPFAM" id="SSF48239">
    <property type="entry name" value="Terpenoid cyclases/Protein prenyltransferases"/>
    <property type="match status" value="1"/>
</dbReference>
<dbReference type="InterPro" id="IPR008949">
    <property type="entry name" value="Isoprenoid_synthase_dom_sf"/>
</dbReference>
<protein>
    <submittedName>
        <fullName evidence="7">Uncharacterized protein</fullName>
    </submittedName>
</protein>
<dbReference type="PANTHER" id="PTHR31225">
    <property type="entry name" value="OS04G0344100 PROTEIN-RELATED"/>
    <property type="match status" value="1"/>
</dbReference>
<sequence length="589" mass="67652">MTILISLPASVCIFHGNGLQPSKRSAAAAQHQRSSFSVMCSHATTISRRSGNYEPPTWDYTYLQSINTNNYTDDEGYTTRHDELKKKVQNMLNNEEMEELEKMEVIDELQRLGLAYHFEDEITEALMRSKGCSQKGRDNLYSTALKFRLFRQNGSCPSQDAFDGFLEGSGGNFKADICEDTKGLLSLYEASFLSMEGEATLDLARDFSTKHLKQAAAGFRTADPNLLAAVQRALEMPLHWRVPRLEASSNIHLYQAKPNHNPLFLEFAKLDFNLFQTLHQHELKSVSRWWKSSYIVERLNFVRDRVVENFFWTVGIFNSPRYSNARRVEAKLNCLLCTIDDIYDVYGTLDELQVFTDVIQRWSDTTNIAHLPEYMKLSYFAVHNFVNEVAYDVCKEQGILVSRYLRKTWIDLCKSHLQEAKWFHSGYTPTYKEYIENAWISISGALIIVHAFVCVDNPLDEEALRRLSEYHDIARFPSLVLRLANDKGTSPHEMKRGDTPKAVECYMNCAGVSMDDAQENINLQIDEAWKKMNKIGFEDKSFSKRSIEVATNVARVAQFMYQYGDGHGIKTSETQTRMQSILFEPIPLK</sequence>
<proteinExistence type="predicted"/>
<comment type="cofactor">
    <cofactor evidence="1">
        <name>Mg(2+)</name>
        <dbReference type="ChEBI" id="CHEBI:18420"/>
    </cofactor>
</comment>
<keyword evidence="8" id="KW-1185">Reference proteome</keyword>
<dbReference type="FunFam" id="1.10.600.10:FF:000007">
    <property type="entry name" value="Isoprene synthase, chloroplastic"/>
    <property type="match status" value="1"/>
</dbReference>
<gene>
    <name evidence="7" type="ORF">CEPIT_LOCUS40572</name>
</gene>
<evidence type="ECO:0000259" key="6">
    <source>
        <dbReference type="Pfam" id="PF03936"/>
    </source>
</evidence>
<dbReference type="InterPro" id="IPR050148">
    <property type="entry name" value="Terpene_synthase-like"/>
</dbReference>
<comment type="caution">
    <text evidence="7">The sequence shown here is derived from an EMBL/GenBank/DDBJ whole genome shotgun (WGS) entry which is preliminary data.</text>
</comment>
<evidence type="ECO:0000256" key="3">
    <source>
        <dbReference type="ARBA" id="ARBA00022723"/>
    </source>
</evidence>
<organism evidence="7 8">
    <name type="scientific">Cuscuta epithymum</name>
    <dbReference type="NCBI Taxonomy" id="186058"/>
    <lineage>
        <taxon>Eukaryota</taxon>
        <taxon>Viridiplantae</taxon>
        <taxon>Streptophyta</taxon>
        <taxon>Embryophyta</taxon>
        <taxon>Tracheophyta</taxon>
        <taxon>Spermatophyta</taxon>
        <taxon>Magnoliopsida</taxon>
        <taxon>eudicotyledons</taxon>
        <taxon>Gunneridae</taxon>
        <taxon>Pentapetalae</taxon>
        <taxon>asterids</taxon>
        <taxon>lamiids</taxon>
        <taxon>Solanales</taxon>
        <taxon>Convolvulaceae</taxon>
        <taxon>Cuscuteae</taxon>
        <taxon>Cuscuta</taxon>
        <taxon>Cuscuta subgen. Cuscuta</taxon>
    </lineage>
</organism>
<evidence type="ECO:0000259" key="5">
    <source>
        <dbReference type="Pfam" id="PF01397"/>
    </source>
</evidence>
<dbReference type="InterPro" id="IPR036965">
    <property type="entry name" value="Terpene_synth_N_sf"/>
</dbReference>
<dbReference type="Gene3D" id="1.10.600.10">
    <property type="entry name" value="Farnesyl Diphosphate Synthase"/>
    <property type="match status" value="1"/>
</dbReference>
<dbReference type="Pfam" id="PF03936">
    <property type="entry name" value="Terpene_synth_C"/>
    <property type="match status" value="1"/>
</dbReference>
<keyword evidence="3" id="KW-0479">Metal-binding</keyword>
<reference evidence="7" key="1">
    <citation type="submission" date="2022-07" db="EMBL/GenBank/DDBJ databases">
        <authorList>
            <person name="Macas J."/>
            <person name="Novak P."/>
            <person name="Neumann P."/>
        </authorList>
    </citation>
    <scope>NUCLEOTIDE SEQUENCE</scope>
</reference>
<evidence type="ECO:0000313" key="8">
    <source>
        <dbReference type="Proteomes" id="UP001152523"/>
    </source>
</evidence>
<dbReference type="InterPro" id="IPR001906">
    <property type="entry name" value="Terpene_synth_N"/>
</dbReference>
<dbReference type="AlphaFoldDB" id="A0AAV0G7G0"/>
<dbReference type="InterPro" id="IPR008930">
    <property type="entry name" value="Terpenoid_cyclase/PrenylTrfase"/>
</dbReference>
<dbReference type="EMBL" id="CAMAPF010001049">
    <property type="protein sequence ID" value="CAH9143312.1"/>
    <property type="molecule type" value="Genomic_DNA"/>
</dbReference>
<dbReference type="Proteomes" id="UP001152523">
    <property type="component" value="Unassembled WGS sequence"/>
</dbReference>
<dbReference type="InterPro" id="IPR005630">
    <property type="entry name" value="Terpene_synthase_metal-bd"/>
</dbReference>
<keyword evidence="4" id="KW-0460">Magnesium</keyword>
<dbReference type="SFLD" id="SFLDS00005">
    <property type="entry name" value="Isoprenoid_Synthase_Type_I"/>
    <property type="match status" value="1"/>
</dbReference>